<keyword evidence="5" id="KW-1185">Reference proteome</keyword>
<organism evidence="4 5">
    <name type="scientific">Kitasatospora viridis</name>
    <dbReference type="NCBI Taxonomy" id="281105"/>
    <lineage>
        <taxon>Bacteria</taxon>
        <taxon>Bacillati</taxon>
        <taxon>Actinomycetota</taxon>
        <taxon>Actinomycetes</taxon>
        <taxon>Kitasatosporales</taxon>
        <taxon>Streptomycetaceae</taxon>
        <taxon>Kitasatospora</taxon>
    </lineage>
</organism>
<comment type="caution">
    <text evidence="4">The sequence shown here is derived from an EMBL/GenBank/DDBJ whole genome shotgun (WGS) entry which is preliminary data.</text>
</comment>
<reference evidence="4 5" key="1">
    <citation type="submission" date="2019-06" db="EMBL/GenBank/DDBJ databases">
        <title>Sequencing the genomes of 1000 actinobacteria strains.</title>
        <authorList>
            <person name="Klenk H.-P."/>
        </authorList>
    </citation>
    <scope>NUCLEOTIDE SEQUENCE [LARGE SCALE GENOMIC DNA]</scope>
    <source>
        <strain evidence="4 5">DSM 44826</strain>
    </source>
</reference>
<dbReference type="PANTHER" id="PTHR35526">
    <property type="entry name" value="ANTI-SIGMA-F FACTOR RSBW-RELATED"/>
    <property type="match status" value="1"/>
</dbReference>
<gene>
    <name evidence="4" type="ORF">FHX73_18107</name>
</gene>
<keyword evidence="1" id="KW-0808">Transferase</keyword>
<dbReference type="Pfam" id="PF13581">
    <property type="entry name" value="HATPase_c_2"/>
    <property type="match status" value="1"/>
</dbReference>
<dbReference type="InterPro" id="IPR003594">
    <property type="entry name" value="HATPase_dom"/>
</dbReference>
<evidence type="ECO:0000313" key="4">
    <source>
        <dbReference type="EMBL" id="TWF71736.1"/>
    </source>
</evidence>
<dbReference type="InterPro" id="IPR036890">
    <property type="entry name" value="HATPase_C_sf"/>
</dbReference>
<keyword evidence="1" id="KW-0418">Kinase</keyword>
<dbReference type="EMBL" id="VIWT01000008">
    <property type="protein sequence ID" value="TWF71736.1"/>
    <property type="molecule type" value="Genomic_DNA"/>
</dbReference>
<dbReference type="GO" id="GO:0004674">
    <property type="term" value="F:protein serine/threonine kinase activity"/>
    <property type="evidence" value="ECO:0007669"/>
    <property type="project" value="UniProtKB-KW"/>
</dbReference>
<dbReference type="PANTHER" id="PTHR35526:SF3">
    <property type="entry name" value="ANTI-SIGMA-F FACTOR RSBW"/>
    <property type="match status" value="1"/>
</dbReference>
<dbReference type="AlphaFoldDB" id="A0A561SA33"/>
<keyword evidence="1" id="KW-0723">Serine/threonine-protein kinase</keyword>
<dbReference type="InterPro" id="IPR050267">
    <property type="entry name" value="Anti-sigma-factor_SerPK"/>
</dbReference>
<evidence type="ECO:0000256" key="2">
    <source>
        <dbReference type="SAM" id="MobiDB-lite"/>
    </source>
</evidence>
<dbReference type="SUPFAM" id="SSF55874">
    <property type="entry name" value="ATPase domain of HSP90 chaperone/DNA topoisomerase II/histidine kinase"/>
    <property type="match status" value="1"/>
</dbReference>
<accession>A0A561SA33</accession>
<name>A0A561SA33_9ACTN</name>
<protein>
    <submittedName>
        <fullName evidence="4">Anti-sigma regulatory factor (Ser/Thr protein kinase)</fullName>
    </submittedName>
</protein>
<evidence type="ECO:0000313" key="5">
    <source>
        <dbReference type="Proteomes" id="UP000317940"/>
    </source>
</evidence>
<evidence type="ECO:0000259" key="3">
    <source>
        <dbReference type="Pfam" id="PF13581"/>
    </source>
</evidence>
<dbReference type="Proteomes" id="UP000317940">
    <property type="component" value="Unassembled WGS sequence"/>
</dbReference>
<evidence type="ECO:0000256" key="1">
    <source>
        <dbReference type="ARBA" id="ARBA00022527"/>
    </source>
</evidence>
<feature type="domain" description="Histidine kinase/HSP90-like ATPase" evidence="3">
    <location>
        <begin position="28"/>
        <end position="162"/>
    </location>
</feature>
<dbReference type="Gene3D" id="3.30.565.10">
    <property type="entry name" value="Histidine kinase-like ATPase, C-terminal domain"/>
    <property type="match status" value="1"/>
</dbReference>
<proteinExistence type="predicted"/>
<feature type="region of interest" description="Disordered" evidence="2">
    <location>
        <begin position="1"/>
        <end position="32"/>
    </location>
</feature>
<sequence length="166" mass="18123">MSQTAKAASNRLARANPDGFQPYRRPYPAHPESVGVARDDLRQRLTQWHGITRVIETAVLLLSEIITNSVRHADDPEGDEAKVVVRAELRADARVLIEVIDGDPESADKVAVPAQASEPVSFEDIDGADGEGLVGGRGLLLVEAMAEEWGVVKRGDTKVVWFSLDW</sequence>
<dbReference type="RefSeq" id="WP_170305340.1">
    <property type="nucleotide sequence ID" value="NZ_BAAAMZ010000022.1"/>
</dbReference>